<dbReference type="Proteomes" id="UP001291623">
    <property type="component" value="Unassembled WGS sequence"/>
</dbReference>
<protein>
    <recommendedName>
        <fullName evidence="1">Reverse transcriptase zinc-binding domain-containing protein</fullName>
    </recommendedName>
</protein>
<evidence type="ECO:0000259" key="1">
    <source>
        <dbReference type="Pfam" id="PF13966"/>
    </source>
</evidence>
<evidence type="ECO:0000313" key="2">
    <source>
        <dbReference type="EMBL" id="KAK4347831.1"/>
    </source>
</evidence>
<dbReference type="InterPro" id="IPR026960">
    <property type="entry name" value="RVT-Znf"/>
</dbReference>
<accession>A0AAE1V2A4</accession>
<dbReference type="AlphaFoldDB" id="A0AAE1V2A4"/>
<dbReference type="EMBL" id="JAVYJV010000018">
    <property type="protein sequence ID" value="KAK4347831.1"/>
    <property type="molecule type" value="Genomic_DNA"/>
</dbReference>
<name>A0AAE1V2A4_9SOLA</name>
<sequence>MYMQLADLAKGLQIWQKDIPFKMSFLTWRAIHNKLSTIQRVARIKVTLVMYLPCELVREFLFNTNVSEITGASRLECQVK</sequence>
<evidence type="ECO:0000313" key="3">
    <source>
        <dbReference type="Proteomes" id="UP001291623"/>
    </source>
</evidence>
<proteinExistence type="predicted"/>
<organism evidence="2 3">
    <name type="scientific">Anisodus tanguticus</name>
    <dbReference type="NCBI Taxonomy" id="243964"/>
    <lineage>
        <taxon>Eukaryota</taxon>
        <taxon>Viridiplantae</taxon>
        <taxon>Streptophyta</taxon>
        <taxon>Embryophyta</taxon>
        <taxon>Tracheophyta</taxon>
        <taxon>Spermatophyta</taxon>
        <taxon>Magnoliopsida</taxon>
        <taxon>eudicotyledons</taxon>
        <taxon>Gunneridae</taxon>
        <taxon>Pentapetalae</taxon>
        <taxon>asterids</taxon>
        <taxon>lamiids</taxon>
        <taxon>Solanales</taxon>
        <taxon>Solanaceae</taxon>
        <taxon>Solanoideae</taxon>
        <taxon>Hyoscyameae</taxon>
        <taxon>Anisodus</taxon>
    </lineage>
</organism>
<reference evidence="2" key="1">
    <citation type="submission" date="2023-12" db="EMBL/GenBank/DDBJ databases">
        <title>Genome assembly of Anisodus tanguticus.</title>
        <authorList>
            <person name="Wang Y.-J."/>
        </authorList>
    </citation>
    <scope>NUCLEOTIDE SEQUENCE</scope>
    <source>
        <strain evidence="2">KB-2021</strain>
        <tissue evidence="2">Leaf</tissue>
    </source>
</reference>
<gene>
    <name evidence="2" type="ORF">RND71_034170</name>
</gene>
<keyword evidence="3" id="KW-1185">Reference proteome</keyword>
<comment type="caution">
    <text evidence="2">The sequence shown here is derived from an EMBL/GenBank/DDBJ whole genome shotgun (WGS) entry which is preliminary data.</text>
</comment>
<feature type="domain" description="Reverse transcriptase zinc-binding" evidence="1">
    <location>
        <begin position="13"/>
        <end position="48"/>
    </location>
</feature>
<dbReference type="Pfam" id="PF13966">
    <property type="entry name" value="zf-RVT"/>
    <property type="match status" value="1"/>
</dbReference>